<evidence type="ECO:0000256" key="1">
    <source>
        <dbReference type="ARBA" id="ARBA00005384"/>
    </source>
</evidence>
<evidence type="ECO:0000313" key="7">
    <source>
        <dbReference type="EMBL" id="QCX39551.1"/>
    </source>
</evidence>
<dbReference type="AlphaFoldDB" id="A0A5B7TW99"/>
<dbReference type="SMART" id="SM00345">
    <property type="entry name" value="HTH_GNTR"/>
    <property type="match status" value="1"/>
</dbReference>
<dbReference type="InterPro" id="IPR051446">
    <property type="entry name" value="HTH_trans_reg/aminotransferase"/>
</dbReference>
<name>A0A5B7TW99_9FLAO</name>
<dbReference type="Pfam" id="PF00155">
    <property type="entry name" value="Aminotran_1_2"/>
    <property type="match status" value="1"/>
</dbReference>
<dbReference type="SUPFAM" id="SSF46785">
    <property type="entry name" value="Winged helix' DNA-binding domain"/>
    <property type="match status" value="1"/>
</dbReference>
<accession>A0A5B7TW99</accession>
<reference evidence="7 8" key="1">
    <citation type="submission" date="2019-05" db="EMBL/GenBank/DDBJ databases">
        <title>Algicella ahnfeltiae gen. nov., sp. nov., a novel marine bacterium of the family Flavobacteriaceae isolated from a red alga.</title>
        <authorList>
            <person name="Nedashkovskaya O.I."/>
            <person name="Kukhlevskiy A.D."/>
            <person name="Kim S.-G."/>
            <person name="Zhukova N.V."/>
            <person name="Mikhailov V.V."/>
        </authorList>
    </citation>
    <scope>NUCLEOTIDE SEQUENCE [LARGE SCALE GENOMIC DNA]</scope>
    <source>
        <strain evidence="7 8">10Alg115</strain>
    </source>
</reference>
<dbReference type="OrthoDB" id="594134at2"/>
<dbReference type="RefSeq" id="WP_138950401.1">
    <property type="nucleotide sequence ID" value="NZ_CP040749.1"/>
</dbReference>
<dbReference type="PROSITE" id="PS50949">
    <property type="entry name" value="HTH_GNTR"/>
    <property type="match status" value="1"/>
</dbReference>
<keyword evidence="3" id="KW-0805">Transcription regulation</keyword>
<dbReference type="CDD" id="cd00609">
    <property type="entry name" value="AAT_like"/>
    <property type="match status" value="1"/>
</dbReference>
<keyword evidence="5" id="KW-0804">Transcription</keyword>
<dbReference type="PANTHER" id="PTHR46577">
    <property type="entry name" value="HTH-TYPE TRANSCRIPTIONAL REGULATORY PROTEIN GABR"/>
    <property type="match status" value="1"/>
</dbReference>
<evidence type="ECO:0000313" key="8">
    <source>
        <dbReference type="Proteomes" id="UP000306229"/>
    </source>
</evidence>
<protein>
    <submittedName>
        <fullName evidence="7">PLP-dependent aminotransferase family protein</fullName>
    </submittedName>
</protein>
<keyword evidence="2" id="KW-0663">Pyridoxal phosphate</keyword>
<evidence type="ECO:0000256" key="3">
    <source>
        <dbReference type="ARBA" id="ARBA00023015"/>
    </source>
</evidence>
<dbReference type="EMBL" id="CP040749">
    <property type="protein sequence ID" value="QCX39551.1"/>
    <property type="molecule type" value="Genomic_DNA"/>
</dbReference>
<dbReference type="GO" id="GO:0003677">
    <property type="term" value="F:DNA binding"/>
    <property type="evidence" value="ECO:0007669"/>
    <property type="project" value="UniProtKB-KW"/>
</dbReference>
<evidence type="ECO:0000259" key="6">
    <source>
        <dbReference type="PROSITE" id="PS50949"/>
    </source>
</evidence>
<keyword evidence="7" id="KW-0808">Transferase</keyword>
<dbReference type="PANTHER" id="PTHR46577:SF1">
    <property type="entry name" value="HTH-TYPE TRANSCRIPTIONAL REGULATORY PROTEIN GABR"/>
    <property type="match status" value="1"/>
</dbReference>
<feature type="domain" description="HTH gntR-type" evidence="6">
    <location>
        <begin position="16"/>
        <end position="84"/>
    </location>
</feature>
<dbReference type="KEGG" id="fbe:FF125_14290"/>
<dbReference type="InterPro" id="IPR036388">
    <property type="entry name" value="WH-like_DNA-bd_sf"/>
</dbReference>
<dbReference type="InterPro" id="IPR015421">
    <property type="entry name" value="PyrdxlP-dep_Trfase_major"/>
</dbReference>
<dbReference type="Pfam" id="PF00392">
    <property type="entry name" value="GntR"/>
    <property type="match status" value="1"/>
</dbReference>
<dbReference type="InterPro" id="IPR000524">
    <property type="entry name" value="Tscrpt_reg_HTH_GntR"/>
</dbReference>
<evidence type="ECO:0000256" key="5">
    <source>
        <dbReference type="ARBA" id="ARBA00023163"/>
    </source>
</evidence>
<dbReference type="InterPro" id="IPR004839">
    <property type="entry name" value="Aminotransferase_I/II_large"/>
</dbReference>
<keyword evidence="4" id="KW-0238">DNA-binding</keyword>
<dbReference type="GO" id="GO:0008483">
    <property type="term" value="F:transaminase activity"/>
    <property type="evidence" value="ECO:0007669"/>
    <property type="project" value="UniProtKB-KW"/>
</dbReference>
<evidence type="ECO:0000256" key="2">
    <source>
        <dbReference type="ARBA" id="ARBA00022898"/>
    </source>
</evidence>
<comment type="similarity">
    <text evidence="1">In the C-terminal section; belongs to the class-I pyridoxal-phosphate-dependent aminotransferase family.</text>
</comment>
<gene>
    <name evidence="7" type="ORF">FF125_14290</name>
</gene>
<dbReference type="Gene3D" id="1.10.10.10">
    <property type="entry name" value="Winged helix-like DNA-binding domain superfamily/Winged helix DNA-binding domain"/>
    <property type="match status" value="1"/>
</dbReference>
<evidence type="ECO:0000256" key="4">
    <source>
        <dbReference type="ARBA" id="ARBA00023125"/>
    </source>
</evidence>
<dbReference type="SUPFAM" id="SSF53383">
    <property type="entry name" value="PLP-dependent transferases"/>
    <property type="match status" value="1"/>
</dbReference>
<organism evidence="7 8">
    <name type="scientific">Aureibaculum algae</name>
    <dbReference type="NCBI Taxonomy" id="2584122"/>
    <lineage>
        <taxon>Bacteria</taxon>
        <taxon>Pseudomonadati</taxon>
        <taxon>Bacteroidota</taxon>
        <taxon>Flavobacteriia</taxon>
        <taxon>Flavobacteriales</taxon>
        <taxon>Flavobacteriaceae</taxon>
        <taxon>Aureibaculum</taxon>
    </lineage>
</organism>
<dbReference type="InterPro" id="IPR036390">
    <property type="entry name" value="WH_DNA-bd_sf"/>
</dbReference>
<keyword evidence="8" id="KW-1185">Reference proteome</keyword>
<sequence>MFPYKTSIQFDRNSNQALYLQLSNQIIQFIKNQTLAPTTKLPGSRTLAAQLHVHRKTIVACYEELLLQGWVESIPKKGTFVHRNLPVLNQQKLDDTVLSDLKMDTGFSFYKNNISPKSLAKRKEEFLYFDDGVSDARLTPMDEIARTYRRISSKKNVFEHLSYGSTYGNDTLREVLVTYLNATRGLHISKENVLITRGSQMGIWLSSQLLLQKDDVVVVGNTNYLSADITFLNQQATLERVLVDKNGMQTDVIEKLCKQKQIKAVYVTSHHHHPTTVTLSAKRRIHLLNLAKHYNFAIIEDDYDYDFNYNHAPILPLASHDTNGNVIYIGSVCKTVAPVFRIGYLIASKEFVDEASKLRGVVDRQGDALLELTFADFIKSGDLDRHIRKVMKIYQQRRNLFCKLLKDELGSCIEFDTPIGGMAVWAKLNSKYSWATVAEVAKKYNLEIGNWQRYDSAKLGHNCIRIGFASYNEAEIQELIHRFKKTMEETMEMYRCPQLF</sequence>
<dbReference type="Proteomes" id="UP000306229">
    <property type="component" value="Chromosome"/>
</dbReference>
<dbReference type="CDD" id="cd07377">
    <property type="entry name" value="WHTH_GntR"/>
    <property type="match status" value="1"/>
</dbReference>
<dbReference type="GO" id="GO:0003700">
    <property type="term" value="F:DNA-binding transcription factor activity"/>
    <property type="evidence" value="ECO:0007669"/>
    <property type="project" value="InterPro"/>
</dbReference>
<proteinExistence type="inferred from homology"/>
<dbReference type="Gene3D" id="3.40.640.10">
    <property type="entry name" value="Type I PLP-dependent aspartate aminotransferase-like (Major domain)"/>
    <property type="match status" value="1"/>
</dbReference>
<dbReference type="InterPro" id="IPR015424">
    <property type="entry name" value="PyrdxlP-dep_Trfase"/>
</dbReference>
<dbReference type="GO" id="GO:0030170">
    <property type="term" value="F:pyridoxal phosphate binding"/>
    <property type="evidence" value="ECO:0007669"/>
    <property type="project" value="InterPro"/>
</dbReference>
<keyword evidence="7" id="KW-0032">Aminotransferase</keyword>